<feature type="domain" description="Fumarylacetoacetase-like C-terminal" evidence="8">
    <location>
        <begin position="225"/>
        <end position="423"/>
    </location>
</feature>
<organism evidence="9 10">
    <name type="scientific">[Enterobacter] lignolyticus</name>
    <dbReference type="NCBI Taxonomy" id="1334193"/>
    <lineage>
        <taxon>Bacteria</taxon>
        <taxon>Pseudomonadati</taxon>
        <taxon>Pseudomonadota</taxon>
        <taxon>Gammaproteobacteria</taxon>
        <taxon>Enterobacterales</taxon>
        <taxon>Enterobacteriaceae</taxon>
        <taxon>Pluralibacter</taxon>
    </lineage>
</organism>
<evidence type="ECO:0000256" key="2">
    <source>
        <dbReference type="ARBA" id="ARBA00022723"/>
    </source>
</evidence>
<reference evidence="10" key="1">
    <citation type="submission" date="2015-10" db="EMBL/GenBank/DDBJ databases">
        <title>Complete Genome Sequencing of Klebsiella sp. strain G5.</title>
        <authorList>
            <person name="Chan K.-G."/>
            <person name="Chen J.-W."/>
        </authorList>
    </citation>
    <scope>NUCLEOTIDE SEQUENCE [LARGE SCALE GENOMIC DNA]</scope>
    <source>
        <strain evidence="10">G5</strain>
    </source>
</reference>
<comment type="similarity">
    <text evidence="1">Belongs to the FAH family.</text>
</comment>
<dbReference type="GO" id="GO:0008704">
    <property type="term" value="F:5-carboxymethyl-2-hydroxymuconate delta-isomerase activity"/>
    <property type="evidence" value="ECO:0007669"/>
    <property type="project" value="UniProtKB-EC"/>
</dbReference>
<dbReference type="GO" id="GO:0046872">
    <property type="term" value="F:metal ion binding"/>
    <property type="evidence" value="ECO:0007669"/>
    <property type="project" value="UniProtKB-KW"/>
</dbReference>
<dbReference type="GO" id="GO:0018800">
    <property type="term" value="F:5-oxopent-3-ene-1,2,5-tricarboxylate decarboxylase activity"/>
    <property type="evidence" value="ECO:0007669"/>
    <property type="project" value="UniProtKB-EC"/>
</dbReference>
<evidence type="ECO:0000256" key="7">
    <source>
        <dbReference type="ARBA" id="ARBA00060680"/>
    </source>
</evidence>
<dbReference type="Pfam" id="PF01557">
    <property type="entry name" value="FAA_hydrolase"/>
    <property type="match status" value="2"/>
</dbReference>
<gene>
    <name evidence="9" type="ORF">AO703_02930</name>
</gene>
<dbReference type="AlphaFoldDB" id="A0A806X2N0"/>
<evidence type="ECO:0000256" key="5">
    <source>
        <dbReference type="ARBA" id="ARBA00057150"/>
    </source>
</evidence>
<dbReference type="InterPro" id="IPR012684">
    <property type="entry name" value="HPA_isomer/decarb_C"/>
</dbReference>
<comment type="catalytic activity">
    <reaction evidence="4">
        <text>(2E,4Z)-5-hydroxypenta-2,4-diene-1,2,5-tricarboxylate = (3E,5R)-5-carboxy-2-oxohept-3-enedioate</text>
        <dbReference type="Rhea" id="RHEA:18813"/>
        <dbReference type="ChEBI" id="CHEBI:47961"/>
        <dbReference type="ChEBI" id="CHEBI:87491"/>
        <dbReference type="EC" id="5.3.3.10"/>
    </reaction>
</comment>
<dbReference type="PANTHER" id="PTHR11820">
    <property type="entry name" value="ACYLPYRUVASE"/>
    <property type="match status" value="1"/>
</dbReference>
<evidence type="ECO:0000256" key="1">
    <source>
        <dbReference type="ARBA" id="ARBA00010211"/>
    </source>
</evidence>
<evidence type="ECO:0000256" key="3">
    <source>
        <dbReference type="ARBA" id="ARBA00051258"/>
    </source>
</evidence>
<evidence type="ECO:0000256" key="6">
    <source>
        <dbReference type="ARBA" id="ARBA00060569"/>
    </source>
</evidence>
<dbReference type="InterPro" id="IPR012686">
    <property type="entry name" value="HPA_isomer/decarb_N"/>
</dbReference>
<comment type="catalytic activity">
    <reaction evidence="3">
        <text>(3E,5R)-5-carboxy-2-oxohept-3-enedioate + H(+) = (4Z)-2-oxohept-4-enedioate + CO2</text>
        <dbReference type="Rhea" id="RHEA:14397"/>
        <dbReference type="ChEBI" id="CHEBI:15378"/>
        <dbReference type="ChEBI" id="CHEBI:16526"/>
        <dbReference type="ChEBI" id="CHEBI:87491"/>
        <dbReference type="ChEBI" id="CHEBI:87507"/>
        <dbReference type="EC" id="4.1.1.68"/>
    </reaction>
</comment>
<comment type="pathway">
    <text evidence="6">Aromatic compound metabolism; 4-hydroxyphenylacetate degradation; pyruvate and succinate semialdehyde from 4-hydroxyphenylacetate: step 4/7.</text>
</comment>
<dbReference type="Gene3D" id="3.90.850.10">
    <property type="entry name" value="Fumarylacetoacetase-like, C-terminal domain"/>
    <property type="match status" value="2"/>
</dbReference>
<accession>A0A806X2N0</accession>
<evidence type="ECO:0000256" key="4">
    <source>
        <dbReference type="ARBA" id="ARBA00052790"/>
    </source>
</evidence>
<protein>
    <submittedName>
        <fullName evidence="9">4-hydroxyphenylacetate degradation protein</fullName>
    </submittedName>
</protein>
<dbReference type="FunFam" id="3.90.850.10:FF:000002">
    <property type="entry name" value="2-hydroxyhepta-2,4-diene-1,7-dioate isomerase"/>
    <property type="match status" value="1"/>
</dbReference>
<evidence type="ECO:0000259" key="8">
    <source>
        <dbReference type="Pfam" id="PF01557"/>
    </source>
</evidence>
<dbReference type="EMBL" id="CP012871">
    <property type="protein sequence ID" value="ALR75295.1"/>
    <property type="molecule type" value="Genomic_DNA"/>
</dbReference>
<comment type="function">
    <text evidence="5">Decarboxylates OPET (5-oxo-pent-3-ene-1,2,5-tricarboxylic acid) into HHDD (2-hydroxy-hept-2,4-diene-1,7-dioate) and isomerizes it to OHED (2-oxo-hept-3-ene-1,7-dioate).</text>
</comment>
<dbReference type="SUPFAM" id="SSF56529">
    <property type="entry name" value="FAH"/>
    <property type="match status" value="2"/>
</dbReference>
<evidence type="ECO:0000313" key="9">
    <source>
        <dbReference type="EMBL" id="ALR75295.1"/>
    </source>
</evidence>
<evidence type="ECO:0000313" key="10">
    <source>
        <dbReference type="Proteomes" id="UP000069162"/>
    </source>
</evidence>
<feature type="domain" description="Fumarylacetoacetase-like C-terminal" evidence="8">
    <location>
        <begin position="4"/>
        <end position="203"/>
    </location>
</feature>
<dbReference type="Proteomes" id="UP000069162">
    <property type="component" value="Chromosome"/>
</dbReference>
<dbReference type="OrthoDB" id="9805307at2"/>
<dbReference type="NCBIfam" id="NF011750">
    <property type="entry name" value="PRK15203.1"/>
    <property type="match status" value="1"/>
</dbReference>
<dbReference type="GO" id="GO:1901023">
    <property type="term" value="P:4-hydroxyphenylacetate catabolic process"/>
    <property type="evidence" value="ECO:0007669"/>
    <property type="project" value="InterPro"/>
</dbReference>
<dbReference type="InterPro" id="IPR011234">
    <property type="entry name" value="Fumarylacetoacetase-like_C"/>
</dbReference>
<proteinExistence type="inferred from homology"/>
<dbReference type="RefSeq" id="WP_062740271.1">
    <property type="nucleotide sequence ID" value="NZ_CP012871.1"/>
</dbReference>
<dbReference type="InterPro" id="IPR036663">
    <property type="entry name" value="Fumarylacetoacetase_C_sf"/>
</dbReference>
<dbReference type="NCBIfam" id="TIGR02305">
    <property type="entry name" value="HpaG-N-term"/>
    <property type="match status" value="1"/>
</dbReference>
<keyword evidence="2" id="KW-0479">Metal-binding</keyword>
<comment type="pathway">
    <text evidence="7">Aromatic compound metabolism; 4-hydroxyphenylacetate degradation; pyruvate and succinate semialdehyde from 4-hydroxyphenylacetate: step 5/7.</text>
</comment>
<dbReference type="PANTHER" id="PTHR11820:SF114">
    <property type="entry name" value="4-HYDROXYPHENYLACETATE CATABOLISM PROTEIN"/>
    <property type="match status" value="1"/>
</dbReference>
<dbReference type="KEGG" id="kle:AO703_02930"/>
<sequence length="429" mass="46827">MKGTVFAVALNHQSQIDAWHEAFHAAPYNTPPKTAVWFIKPRNTVIRSGEPIPHPASQQVQSGATLALIVGKTARKVSAADAHRYIAGYALANEVSLPEESFYRPAIKAKCRDGFCPLGEMVSLSNVDAVTVITEINGREADHWNTADLARSAAELLSALSEFATLNPGDAILLGTPQHRVTLQPGDRVRVLAEGFPPLENPVIDERELPAPRARVPQPHANGTLFALGLNYADHASELDFKPPEEPLVFIKASNTFNGDNQTSVRPNNVEYMHYEAELVVVIGKTARNVTEAEAMDYVAGYTVCNDYAIRDYLENYYRPNLRVKSRDGLTPISPVIVPKSAIPDPHNLALRTFVNGELRQEGTTADLIFSVPFLIAYLSEFMTLQPGDMIATGTPKGLSDVVPGDEVVVEVEGVGRLVNRIVSEETAK</sequence>
<name>A0A806X2N0_9ENTR</name>
<dbReference type="NCBIfam" id="TIGR02303">
    <property type="entry name" value="HpaG-C-term"/>
    <property type="match status" value="1"/>
</dbReference>